<dbReference type="Pfam" id="PF00069">
    <property type="entry name" value="Pkinase"/>
    <property type="match status" value="1"/>
</dbReference>
<dbReference type="GO" id="GO:0005524">
    <property type="term" value="F:ATP binding"/>
    <property type="evidence" value="ECO:0007669"/>
    <property type="project" value="UniProtKB-UniRule"/>
</dbReference>
<feature type="region of interest" description="Disordered" evidence="7">
    <location>
        <begin position="919"/>
        <end position="982"/>
    </location>
</feature>
<dbReference type="PANTHER" id="PTHR45707:SF46">
    <property type="entry name" value="PROTEIN KINASE DOMAIN-CONTAINING PROTEIN"/>
    <property type="match status" value="1"/>
</dbReference>
<dbReference type="SUPFAM" id="SSF56112">
    <property type="entry name" value="Protein kinase-like (PK-like)"/>
    <property type="match status" value="1"/>
</dbReference>
<dbReference type="InterPro" id="IPR006121">
    <property type="entry name" value="HMA_dom"/>
</dbReference>
<dbReference type="InterPro" id="IPR011009">
    <property type="entry name" value="Kinase-like_dom_sf"/>
</dbReference>
<comment type="subcellular location">
    <subcellularLocation>
        <location evidence="1">Cell membrane</location>
        <topology evidence="1">Single-pass membrane protein</topology>
    </subcellularLocation>
</comment>
<dbReference type="Gramene" id="TraesCS2B03G0070200.1">
    <property type="protein sequence ID" value="TraesCS2B03G0070200.1.CDS"/>
    <property type="gene ID" value="TraesCS2B03G0070200"/>
</dbReference>
<dbReference type="SUPFAM" id="SSF55008">
    <property type="entry name" value="HMA, heavy metal-associated domain"/>
    <property type="match status" value="1"/>
</dbReference>
<dbReference type="InterPro" id="IPR002182">
    <property type="entry name" value="NB-ARC"/>
</dbReference>
<dbReference type="Proteomes" id="UP000019116">
    <property type="component" value="Chromosome 2B"/>
</dbReference>
<dbReference type="InterPro" id="IPR036163">
    <property type="entry name" value="HMA_dom_sf"/>
</dbReference>
<evidence type="ECO:0000259" key="8">
    <source>
        <dbReference type="PROSITE" id="PS50011"/>
    </source>
</evidence>
<dbReference type="SMR" id="A0A3B6BZW8"/>
<evidence type="ECO:0000256" key="6">
    <source>
        <dbReference type="SAM" id="Coils"/>
    </source>
</evidence>
<dbReference type="Gene3D" id="3.30.200.20">
    <property type="entry name" value="Phosphorylase Kinase, domain 1"/>
    <property type="match status" value="1"/>
</dbReference>
<dbReference type="Pfam" id="PF23598">
    <property type="entry name" value="LRR_14"/>
    <property type="match status" value="2"/>
</dbReference>
<dbReference type="STRING" id="4565.A0A3B6BZW8"/>
<dbReference type="InterPro" id="IPR042197">
    <property type="entry name" value="Apaf_helical"/>
</dbReference>
<dbReference type="Gene3D" id="3.40.50.300">
    <property type="entry name" value="P-loop containing nucleotide triphosphate hydrolases"/>
    <property type="match status" value="1"/>
</dbReference>
<dbReference type="Pfam" id="PF23559">
    <property type="entry name" value="WHD_DRP"/>
    <property type="match status" value="1"/>
</dbReference>
<dbReference type="Gramene" id="TraesSTA2B03G00828700.1">
    <property type="protein sequence ID" value="TraesSTA2B03G00828700.1"/>
    <property type="gene ID" value="TraesSTA2B03G00828700"/>
</dbReference>
<keyword evidence="4 6" id="KW-0175">Coiled coil</keyword>
<evidence type="ECO:0000313" key="10">
    <source>
        <dbReference type="EnsemblPlants" id="TraesCS2B02G033500.1"/>
    </source>
</evidence>
<evidence type="ECO:0000313" key="11">
    <source>
        <dbReference type="Proteomes" id="UP000019116"/>
    </source>
</evidence>
<dbReference type="Pfam" id="PF00931">
    <property type="entry name" value="NB-ARC"/>
    <property type="match status" value="1"/>
</dbReference>
<dbReference type="SUPFAM" id="SSF52540">
    <property type="entry name" value="P-loop containing nucleoside triphosphate hydrolases"/>
    <property type="match status" value="1"/>
</dbReference>
<feature type="coiled-coil region" evidence="6">
    <location>
        <begin position="1307"/>
        <end position="1351"/>
    </location>
</feature>
<dbReference type="Gene3D" id="1.10.8.430">
    <property type="entry name" value="Helical domain of apoptotic protease-activating factors"/>
    <property type="match status" value="1"/>
</dbReference>
<gene>
    <name evidence="10" type="primary">LOC123040018</name>
</gene>
<dbReference type="FunFam" id="1.10.10.10:FF:000322">
    <property type="entry name" value="Probable disease resistance protein At1g63360"/>
    <property type="match status" value="1"/>
</dbReference>
<dbReference type="GO" id="GO:0043531">
    <property type="term" value="F:ADP binding"/>
    <property type="evidence" value="ECO:0007669"/>
    <property type="project" value="InterPro"/>
</dbReference>
<dbReference type="Gene3D" id="1.10.510.10">
    <property type="entry name" value="Transferase(Phosphotransferase) domain 1"/>
    <property type="match status" value="1"/>
</dbReference>
<reference evidence="10" key="1">
    <citation type="submission" date="2018-08" db="EMBL/GenBank/DDBJ databases">
        <authorList>
            <person name="Rossello M."/>
        </authorList>
    </citation>
    <scope>NUCLEOTIDE SEQUENCE [LARGE SCALE GENOMIC DNA]</scope>
    <source>
        <strain evidence="10">cv. Chinese Spring</strain>
    </source>
</reference>
<feature type="compositionally biased region" description="Basic and acidic residues" evidence="7">
    <location>
        <begin position="72"/>
        <end position="103"/>
    </location>
</feature>
<dbReference type="OrthoDB" id="689178at2759"/>
<dbReference type="Gene3D" id="3.80.10.10">
    <property type="entry name" value="Ribonuclease Inhibitor"/>
    <property type="match status" value="1"/>
</dbReference>
<evidence type="ECO:0000259" key="9">
    <source>
        <dbReference type="PROSITE" id="PS50846"/>
    </source>
</evidence>
<feature type="domain" description="Protein kinase" evidence="8">
    <location>
        <begin position="1032"/>
        <end position="1315"/>
    </location>
</feature>
<dbReference type="GO" id="GO:0002758">
    <property type="term" value="P:innate immune response-activating signaling pathway"/>
    <property type="evidence" value="ECO:0007669"/>
    <property type="project" value="UniProtKB-ARBA"/>
</dbReference>
<dbReference type="OMA" id="ALVYFEF"/>
<keyword evidence="2" id="KW-0677">Repeat</keyword>
<evidence type="ECO:0000256" key="4">
    <source>
        <dbReference type="ARBA" id="ARBA00023054"/>
    </source>
</evidence>
<dbReference type="InterPro" id="IPR055414">
    <property type="entry name" value="LRR_R13L4/SHOC2-like"/>
</dbReference>
<keyword evidence="3" id="KW-0611">Plant defense</keyword>
<keyword evidence="5" id="KW-0547">Nucleotide-binding</keyword>
<dbReference type="InterPro" id="IPR036388">
    <property type="entry name" value="WH-like_DNA-bd_sf"/>
</dbReference>
<dbReference type="PROSITE" id="PS50846">
    <property type="entry name" value="HMA_2"/>
    <property type="match status" value="1"/>
</dbReference>
<dbReference type="InterPro" id="IPR017441">
    <property type="entry name" value="Protein_kinase_ATP_BS"/>
</dbReference>
<dbReference type="Gene3D" id="3.30.70.100">
    <property type="match status" value="1"/>
</dbReference>
<dbReference type="GO" id="GO:0004672">
    <property type="term" value="F:protein kinase activity"/>
    <property type="evidence" value="ECO:0007669"/>
    <property type="project" value="InterPro"/>
</dbReference>
<dbReference type="PRINTS" id="PR00364">
    <property type="entry name" value="DISEASERSIST"/>
</dbReference>
<reference evidence="10" key="2">
    <citation type="submission" date="2018-10" db="UniProtKB">
        <authorList>
            <consortium name="EnsemblPlants"/>
        </authorList>
    </citation>
    <scope>IDENTIFICATION</scope>
</reference>
<dbReference type="GO" id="GO:0009626">
    <property type="term" value="P:plant-type hypersensitive response"/>
    <property type="evidence" value="ECO:0007669"/>
    <property type="project" value="UniProtKB-ARBA"/>
</dbReference>
<feature type="domain" description="HMA" evidence="9">
    <location>
        <begin position="1"/>
        <end position="64"/>
    </location>
</feature>
<evidence type="ECO:0000256" key="7">
    <source>
        <dbReference type="SAM" id="MobiDB-lite"/>
    </source>
</evidence>
<organism evidence="10">
    <name type="scientific">Triticum aestivum</name>
    <name type="common">Wheat</name>
    <dbReference type="NCBI Taxonomy" id="4565"/>
    <lineage>
        <taxon>Eukaryota</taxon>
        <taxon>Viridiplantae</taxon>
        <taxon>Streptophyta</taxon>
        <taxon>Embryophyta</taxon>
        <taxon>Tracheophyta</taxon>
        <taxon>Spermatophyta</taxon>
        <taxon>Magnoliopsida</taxon>
        <taxon>Liliopsida</taxon>
        <taxon>Poales</taxon>
        <taxon>Poaceae</taxon>
        <taxon>BOP clade</taxon>
        <taxon>Pooideae</taxon>
        <taxon>Triticodae</taxon>
        <taxon>Triticeae</taxon>
        <taxon>Triticinae</taxon>
        <taxon>Triticum</taxon>
    </lineage>
</organism>
<dbReference type="GO" id="GO:0046872">
    <property type="term" value="F:metal ion binding"/>
    <property type="evidence" value="ECO:0007669"/>
    <property type="project" value="InterPro"/>
</dbReference>
<evidence type="ECO:0000256" key="1">
    <source>
        <dbReference type="ARBA" id="ARBA00004162"/>
    </source>
</evidence>
<dbReference type="PROSITE" id="PS50011">
    <property type="entry name" value="PROTEIN_KINASE_DOM"/>
    <property type="match status" value="1"/>
</dbReference>
<dbReference type="InterPro" id="IPR058922">
    <property type="entry name" value="WHD_DRP"/>
</dbReference>
<keyword evidence="11" id="KW-1185">Reference proteome</keyword>
<keyword evidence="5" id="KW-0067">ATP-binding</keyword>
<sequence>MVKIVLKVDISAEGAKARAFSMVAKIPGVKSIAADMEKGTLTVVGEVDVVCVVYALRKAKFNAHVITVGDDKMEERSKIPPARNKGEPLKIPPAKKEEPKKFQPDPSDGYQETSSMDLLLLPWNSVSLGAMVSIFRKLAGTGHKTEIKKLTTRLLKLSRTQDPPVTARIWMKDVRELSYDMDNCVAAEEDWIGKLSGFMDRMREANGRYDTYKLGSVPSRRMDIVSIPAVVRGQKPADPVVGLHAKGGAVETLCNLLTDGDEQLKVLSIVGVAGIGKTTLAKQLWRERMFQGFDCRAFVRMAKKPDMRRILRSLLAQVRPHQPPDASDVHDLIHDLTEHLQNKRYFLIIDDLWATSVWDVATCAFPEGNHGSRIITTTEIEDVALASCSYQSKYIFKMEPLSVSHSKELFTSAVFGSGKEKSRELDLVSDEIIRRCDGLPQAIISISSVLASHGEANTVENWEQIQNSLPTNTTSDEILKQVLYFCYDSLPICVQACLLYLGIYPENYIILTEDIAKQWVAEGFISAPTEKLKMIVAHSYFDKLVKMGMIQQIDANYSDEVLYYAVHHMVHDFITSKCKEENFISVIDYSQRTVRFSNKVSRMSLQFGSATYATTPPSIGLSQVRSLAYTGLTSCLPPNYISEFKLLRVLILHIWADQPSTGVALECISALLLLRYLQATCNCTVHLPEQMQRLKHLETLEINARVEAIPSDIVHLQSLLHLRLGGGTQLPYVTGILKNVTLNPAISMDESSSPPDTVMTIEILIPIFRTPKRIGQLTKLRSLKIVVRELLRSDISNLQGLPSLTVLSLHVLRQTTELIGFASGVFRALVYFEFRCGVLRLIFQEGTMPNLQRLTLGFNAHRGEQYGASLLGIEDMLSVQKIYGMIGSATGAEERDLKAAESAFKKAMGKHPNVRVKRIDVVDEEYGPSEKEQTETTQEEDAPSHVSSEQPAIPKQESKEDAKQNDPYSIQRRTNRKDVANVAQGYSDNLELVSGARGEVNLMEEERKNSLGRGNSSMVFTLNLIETITNDFSDDQRVGSGGHGDVYKAIYKGLEIAVKKLRPLQGLDDKQFQNELYDLTKVCHQNIVRLIGYCYESRHKYIKHNGETIWAKSMERVLCFEYIQGESLEKHIADGSCELGWPMCYNIIRGTCEGLNHLHSAPDKPILHLNLKPANILLDKSMMPKIADLGLSRVFASSETHQTEIVNGTNEYMPPEYLDDRFISKKFDVFSFGVIILKMVAGNTGYFHCSDMSPKEFIKIVSEKWTKRLQAMPGSYSSHEVDIIRVTTCVEIALRCVDNDRDKRPRIKDIVHELEELEVEIEKMSIHELHNLTLQENLETQTREVEEKRVRKELMMAENCFGEVVDNYKLNKMTRYMGKPKTQEDRAREALNQVNEDDKEGKASSYVDDLKRMHGGLVSTSCLVYNATGDTLYQVDYHDWHGHIGSPPCPARIGNGQWAAFHHVKAACETSGSAAAVVYRSKNRDGQDREYLVAWSTPWGPFSSTNKAYCEIGGVDSFKNSWDSIYHKMSNSGFSAKATSDGCDIEVKIGGGASAPFISRITMR</sequence>
<evidence type="ECO:0000256" key="5">
    <source>
        <dbReference type="PROSITE-ProRule" id="PRU10141"/>
    </source>
</evidence>
<dbReference type="Gene3D" id="1.10.10.10">
    <property type="entry name" value="Winged helix-like DNA-binding domain superfamily/Winged helix DNA-binding domain"/>
    <property type="match status" value="1"/>
</dbReference>
<dbReference type="EnsemblPlants" id="TraesCS2B02G033500.1">
    <property type="protein sequence ID" value="TraesCS2B02G033500.1"/>
    <property type="gene ID" value="TraesCS2B02G033500"/>
</dbReference>
<dbReference type="PROSITE" id="PS00107">
    <property type="entry name" value="PROTEIN_KINASE_ATP"/>
    <property type="match status" value="1"/>
</dbReference>
<dbReference type="PANTHER" id="PTHR45707">
    <property type="entry name" value="C2 CALCIUM/LIPID-BINDING PLANT PHOSPHORIBOSYLTRANSFERASE FAMILY PROTEIN"/>
    <property type="match status" value="1"/>
</dbReference>
<dbReference type="InterPro" id="IPR000719">
    <property type="entry name" value="Prot_kinase_dom"/>
</dbReference>
<dbReference type="Gramene" id="TraesCS2B02G033500.1">
    <property type="protein sequence ID" value="TraesCS2B02G033500.1"/>
    <property type="gene ID" value="TraesCS2B02G033500"/>
</dbReference>
<feature type="binding site" evidence="5">
    <location>
        <position position="1060"/>
    </location>
    <ligand>
        <name>ATP</name>
        <dbReference type="ChEBI" id="CHEBI:30616"/>
    </ligand>
</feature>
<accession>A0A3B6BZW8</accession>
<dbReference type="GO" id="GO:0005886">
    <property type="term" value="C:plasma membrane"/>
    <property type="evidence" value="ECO:0007669"/>
    <property type="project" value="UniProtKB-SubCell"/>
</dbReference>
<dbReference type="InterPro" id="IPR027417">
    <property type="entry name" value="P-loop_NTPase"/>
</dbReference>
<dbReference type="GO" id="GO:0042742">
    <property type="term" value="P:defense response to bacterium"/>
    <property type="evidence" value="ECO:0007669"/>
    <property type="project" value="UniProtKB-ARBA"/>
</dbReference>
<proteinExistence type="predicted"/>
<feature type="region of interest" description="Disordered" evidence="7">
    <location>
        <begin position="72"/>
        <end position="111"/>
    </location>
</feature>
<name>A0A3B6BZW8_WHEAT</name>
<dbReference type="SUPFAM" id="SSF52058">
    <property type="entry name" value="L domain-like"/>
    <property type="match status" value="1"/>
</dbReference>
<evidence type="ECO:0000256" key="2">
    <source>
        <dbReference type="ARBA" id="ARBA00022737"/>
    </source>
</evidence>
<dbReference type="Pfam" id="PF21230">
    <property type="entry name" value="Nakanori"/>
    <property type="match status" value="1"/>
</dbReference>
<evidence type="ECO:0000256" key="3">
    <source>
        <dbReference type="ARBA" id="ARBA00022821"/>
    </source>
</evidence>
<dbReference type="InterPro" id="IPR032675">
    <property type="entry name" value="LRR_dom_sf"/>
</dbReference>
<protein>
    <submittedName>
        <fullName evidence="10">Uncharacterized protein</fullName>
    </submittedName>
</protein>
<dbReference type="InterPro" id="IPR049065">
    <property type="entry name" value="Nakanori"/>
</dbReference>